<dbReference type="SUPFAM" id="SSF56112">
    <property type="entry name" value="Protein kinase-like (PK-like)"/>
    <property type="match status" value="1"/>
</dbReference>
<dbReference type="Proteomes" id="UP000479114">
    <property type="component" value="Chromosome"/>
</dbReference>
<keyword evidence="4" id="KW-1185">Reference proteome</keyword>
<dbReference type="PANTHER" id="PTHR21064:SF6">
    <property type="entry name" value="AMINOGLYCOSIDE PHOSPHOTRANSFERASE DOMAIN-CONTAINING PROTEIN"/>
    <property type="match status" value="1"/>
</dbReference>
<dbReference type="InterPro" id="IPR002575">
    <property type="entry name" value="Aminoglycoside_PTrfase"/>
</dbReference>
<keyword evidence="3" id="KW-0808">Transferase</keyword>
<dbReference type="EMBL" id="CP048286">
    <property type="protein sequence ID" value="QHW33359.1"/>
    <property type="molecule type" value="Genomic_DNA"/>
</dbReference>
<gene>
    <name evidence="3" type="ORF">GZH47_22905</name>
</gene>
<dbReference type="Gene3D" id="3.90.1200.10">
    <property type="match status" value="1"/>
</dbReference>
<name>A0A6C0P4D9_9BACL</name>
<dbReference type="GO" id="GO:0019202">
    <property type="term" value="F:amino acid kinase activity"/>
    <property type="evidence" value="ECO:0007669"/>
    <property type="project" value="TreeGrafter"/>
</dbReference>
<evidence type="ECO:0000313" key="4">
    <source>
        <dbReference type="Proteomes" id="UP000479114"/>
    </source>
</evidence>
<protein>
    <submittedName>
        <fullName evidence="3">Phosphotransferase</fullName>
    </submittedName>
</protein>
<evidence type="ECO:0000313" key="3">
    <source>
        <dbReference type="EMBL" id="QHW33359.1"/>
    </source>
</evidence>
<dbReference type="InterPro" id="IPR011009">
    <property type="entry name" value="Kinase-like_dom_sf"/>
</dbReference>
<organism evidence="3 4">
    <name type="scientific">Paenibacillus rhizovicinus</name>
    <dbReference type="NCBI Taxonomy" id="2704463"/>
    <lineage>
        <taxon>Bacteria</taxon>
        <taxon>Bacillati</taxon>
        <taxon>Bacillota</taxon>
        <taxon>Bacilli</taxon>
        <taxon>Bacillales</taxon>
        <taxon>Paenibacillaceae</taxon>
        <taxon>Paenibacillus</taxon>
    </lineage>
</organism>
<dbReference type="Pfam" id="PF01636">
    <property type="entry name" value="APH"/>
    <property type="match status" value="1"/>
</dbReference>
<dbReference type="Gene3D" id="3.30.200.20">
    <property type="entry name" value="Phosphorylase Kinase, domain 1"/>
    <property type="match status" value="1"/>
</dbReference>
<reference evidence="3 4" key="1">
    <citation type="submission" date="2020-02" db="EMBL/GenBank/DDBJ databases">
        <title>Paenibacillus sp. nov., isolated from rhizosphere soil of tomato.</title>
        <authorList>
            <person name="Weon H.-Y."/>
            <person name="Lee S.A."/>
        </authorList>
    </citation>
    <scope>NUCLEOTIDE SEQUENCE [LARGE SCALE GENOMIC DNA]</scope>
    <source>
        <strain evidence="3 4">14171R-81</strain>
    </source>
</reference>
<comment type="similarity">
    <text evidence="1">Belongs to the pseudomonas-type ThrB family.</text>
</comment>
<dbReference type="KEGG" id="prz:GZH47_22905"/>
<dbReference type="AlphaFoldDB" id="A0A6C0P4D9"/>
<evidence type="ECO:0000256" key="1">
    <source>
        <dbReference type="ARBA" id="ARBA00038240"/>
    </source>
</evidence>
<sequence>METVVNEEMILNDLAQTFHRCFGLNIIDAAPIRRGWLNLKWKVTTPAGAYVLKQYNKQRYRIYNSEELLFAFDQQVRLHDQGLACPKLLSHDDRILLRSDQGELFMAMEFCQGSIIPAGKANALQMYDLGLATGKMHRMLNDGSIGMKKSPYFIPPTREERIAHWKSESEAAQAAGKAHLLAELDTQLSATEHFDMDRLDYLQSGWAHRDLWVDNLLFDPLGLTAILDFDRLRYDYPQLDAARAVISCALDDQLDVSLASAFMEGYKEERSTAEGYLTNALQLLWYMESTWWINANMDQHSVPPARFAKEMKWLAHNRKLIRDLLGNM</sequence>
<dbReference type="PANTHER" id="PTHR21064">
    <property type="entry name" value="AMINOGLYCOSIDE PHOSPHOTRANSFERASE DOMAIN-CONTAINING PROTEIN-RELATED"/>
    <property type="match status" value="1"/>
</dbReference>
<feature type="domain" description="Aminoglycoside phosphotransferase" evidence="2">
    <location>
        <begin position="29"/>
        <end position="272"/>
    </location>
</feature>
<dbReference type="InterPro" id="IPR050249">
    <property type="entry name" value="Pseudomonas-type_ThrB"/>
</dbReference>
<proteinExistence type="inferred from homology"/>
<evidence type="ECO:0000259" key="2">
    <source>
        <dbReference type="Pfam" id="PF01636"/>
    </source>
</evidence>
<dbReference type="RefSeq" id="WP_162643347.1">
    <property type="nucleotide sequence ID" value="NZ_CP048286.1"/>
</dbReference>
<accession>A0A6C0P4D9</accession>